<sequence>MPRIKSFDETETLEKAMELFWKKGYHSTSVQDLVDHLGINRASLYDTYKGKKDLFMRAFENYKDSTKNAYFELLYAQPNVMEGFRKLFEHVVRENTDRRGCFLVNITTELVPEDSEMKAMLRENQIQFEKLFFDYLKSGEVMGEIARGKDLKAFANLLFTLYNGVQVISKIESAPSRQLAAVEVVLQHLED</sequence>
<evidence type="ECO:0000313" key="6">
    <source>
        <dbReference type="EMBL" id="MDN3687671.1"/>
    </source>
</evidence>
<evidence type="ECO:0000313" key="7">
    <source>
        <dbReference type="Proteomes" id="UP001236663"/>
    </source>
</evidence>
<dbReference type="PANTHER" id="PTHR47506:SF1">
    <property type="entry name" value="HTH-TYPE TRANSCRIPTIONAL REGULATOR YJDC"/>
    <property type="match status" value="1"/>
</dbReference>
<dbReference type="PANTHER" id="PTHR47506">
    <property type="entry name" value="TRANSCRIPTIONAL REGULATORY PROTEIN"/>
    <property type="match status" value="1"/>
</dbReference>
<dbReference type="InterPro" id="IPR001647">
    <property type="entry name" value="HTH_TetR"/>
</dbReference>
<dbReference type="RefSeq" id="WP_163385060.1">
    <property type="nucleotide sequence ID" value="NZ_JAUFQS010000006.1"/>
</dbReference>
<dbReference type="SUPFAM" id="SSF46689">
    <property type="entry name" value="Homeodomain-like"/>
    <property type="match status" value="1"/>
</dbReference>
<gene>
    <name evidence="6" type="ORF">QWZ15_07520</name>
</gene>
<evidence type="ECO:0000256" key="2">
    <source>
        <dbReference type="ARBA" id="ARBA00023125"/>
    </source>
</evidence>
<evidence type="ECO:0000256" key="4">
    <source>
        <dbReference type="PROSITE-ProRule" id="PRU00335"/>
    </source>
</evidence>
<dbReference type="Gene3D" id="1.10.357.10">
    <property type="entry name" value="Tetracycline Repressor, domain 2"/>
    <property type="match status" value="1"/>
</dbReference>
<accession>A0ABT8C4M7</accession>
<dbReference type="Gene3D" id="1.10.10.60">
    <property type="entry name" value="Homeodomain-like"/>
    <property type="match status" value="1"/>
</dbReference>
<dbReference type="SUPFAM" id="SSF48498">
    <property type="entry name" value="Tetracyclin repressor-like, C-terminal domain"/>
    <property type="match status" value="1"/>
</dbReference>
<dbReference type="Proteomes" id="UP001236663">
    <property type="component" value="Unassembled WGS sequence"/>
</dbReference>
<evidence type="ECO:0000256" key="3">
    <source>
        <dbReference type="ARBA" id="ARBA00023163"/>
    </source>
</evidence>
<reference evidence="7" key="1">
    <citation type="journal article" date="2019" name="Int. J. Syst. Evol. Microbiol.">
        <title>The Global Catalogue of Microorganisms (GCM) 10K type strain sequencing project: providing services to taxonomists for standard genome sequencing and annotation.</title>
        <authorList>
            <consortium name="The Broad Institute Genomics Platform"/>
            <consortium name="The Broad Institute Genome Sequencing Center for Infectious Disease"/>
            <person name="Wu L."/>
            <person name="Ma J."/>
        </authorList>
    </citation>
    <scope>NUCLEOTIDE SEQUENCE [LARGE SCALE GENOMIC DNA]</scope>
    <source>
        <strain evidence="7">CECT 7706</strain>
    </source>
</reference>
<proteinExistence type="predicted"/>
<dbReference type="PROSITE" id="PS50977">
    <property type="entry name" value="HTH_TETR_2"/>
    <property type="match status" value="1"/>
</dbReference>
<dbReference type="InterPro" id="IPR009057">
    <property type="entry name" value="Homeodomain-like_sf"/>
</dbReference>
<keyword evidence="2 4" id="KW-0238">DNA-binding</keyword>
<dbReference type="EMBL" id="JAUFQS010000006">
    <property type="protein sequence ID" value="MDN3687671.1"/>
    <property type="molecule type" value="Genomic_DNA"/>
</dbReference>
<evidence type="ECO:0000259" key="5">
    <source>
        <dbReference type="PROSITE" id="PS50977"/>
    </source>
</evidence>
<dbReference type="InterPro" id="IPR036271">
    <property type="entry name" value="Tet_transcr_reg_TetR-rel_C_sf"/>
</dbReference>
<protein>
    <submittedName>
        <fullName evidence="6">TetR/AcrR family transcriptional regulator</fullName>
    </submittedName>
</protein>
<dbReference type="Pfam" id="PF16925">
    <property type="entry name" value="TetR_C_13"/>
    <property type="match status" value="1"/>
</dbReference>
<comment type="caution">
    <text evidence="6">The sequence shown here is derived from an EMBL/GenBank/DDBJ whole genome shotgun (WGS) entry which is preliminary data.</text>
</comment>
<name>A0ABT8C4M7_9BACT</name>
<dbReference type="Pfam" id="PF00440">
    <property type="entry name" value="TetR_N"/>
    <property type="match status" value="1"/>
</dbReference>
<keyword evidence="1" id="KW-0805">Transcription regulation</keyword>
<dbReference type="InterPro" id="IPR011075">
    <property type="entry name" value="TetR_C"/>
</dbReference>
<evidence type="ECO:0000256" key="1">
    <source>
        <dbReference type="ARBA" id="ARBA00023015"/>
    </source>
</evidence>
<feature type="domain" description="HTH tetR-type" evidence="5">
    <location>
        <begin position="6"/>
        <end position="66"/>
    </location>
</feature>
<keyword evidence="3" id="KW-0804">Transcription</keyword>
<keyword evidence="7" id="KW-1185">Reference proteome</keyword>
<organism evidence="6 7">
    <name type="scientific">Cyclobacterium jeungdonense</name>
    <dbReference type="NCBI Taxonomy" id="708087"/>
    <lineage>
        <taxon>Bacteria</taxon>
        <taxon>Pseudomonadati</taxon>
        <taxon>Bacteroidota</taxon>
        <taxon>Cytophagia</taxon>
        <taxon>Cytophagales</taxon>
        <taxon>Cyclobacteriaceae</taxon>
        <taxon>Cyclobacterium</taxon>
    </lineage>
</organism>
<feature type="DNA-binding region" description="H-T-H motif" evidence="4">
    <location>
        <begin position="29"/>
        <end position="48"/>
    </location>
</feature>
<dbReference type="PRINTS" id="PR00455">
    <property type="entry name" value="HTHTETR"/>
</dbReference>